<dbReference type="FunFam" id="2.10.50.30:FF:000001">
    <property type="entry name" value="metabotropic glutamate receptor 1"/>
    <property type="match status" value="1"/>
</dbReference>
<protein>
    <submittedName>
        <fullName evidence="17">Metabotropic glutamate receptor 8-like</fullName>
    </submittedName>
</protein>
<evidence type="ECO:0000256" key="9">
    <source>
        <dbReference type="ARBA" id="ARBA00023157"/>
    </source>
</evidence>
<dbReference type="PROSITE" id="PS50259">
    <property type="entry name" value="G_PROTEIN_RECEP_F3_4"/>
    <property type="match status" value="1"/>
</dbReference>
<comment type="similarity">
    <text evidence="2">Belongs to the G-protein coupled receptor 3 family.</text>
</comment>
<dbReference type="CDD" id="cd15934">
    <property type="entry name" value="7tmC_mGluRs_group2_3"/>
    <property type="match status" value="1"/>
</dbReference>
<evidence type="ECO:0000256" key="13">
    <source>
        <dbReference type="SAM" id="Phobius"/>
    </source>
</evidence>
<feature type="transmembrane region" description="Helical" evidence="13">
    <location>
        <begin position="646"/>
        <end position="667"/>
    </location>
</feature>
<keyword evidence="6 13" id="KW-1133">Transmembrane helix</keyword>
<keyword evidence="7" id="KW-0297">G-protein coupled receptor</keyword>
<organism evidence="16 17">
    <name type="scientific">Lingula anatina</name>
    <name type="common">Brachiopod</name>
    <name type="synonym">Lingula unguis</name>
    <dbReference type="NCBI Taxonomy" id="7574"/>
    <lineage>
        <taxon>Eukaryota</taxon>
        <taxon>Metazoa</taxon>
        <taxon>Spiralia</taxon>
        <taxon>Lophotrochozoa</taxon>
        <taxon>Brachiopoda</taxon>
        <taxon>Linguliformea</taxon>
        <taxon>Lingulata</taxon>
        <taxon>Lingulida</taxon>
        <taxon>Linguloidea</taxon>
        <taxon>Lingulidae</taxon>
        <taxon>Lingula</taxon>
    </lineage>
</organism>
<evidence type="ECO:0000256" key="1">
    <source>
        <dbReference type="ARBA" id="ARBA00004651"/>
    </source>
</evidence>
<dbReference type="PRINTS" id="PR00593">
    <property type="entry name" value="MTABOTROPICR"/>
</dbReference>
<dbReference type="InterPro" id="IPR038550">
    <property type="entry name" value="GPCR_3_9-Cys_sf"/>
</dbReference>
<dbReference type="PROSITE" id="PS00981">
    <property type="entry name" value="G_PROTEIN_RECEP_F3_3"/>
    <property type="match status" value="1"/>
</dbReference>
<dbReference type="InterPro" id="IPR028082">
    <property type="entry name" value="Peripla_BP_I"/>
</dbReference>
<feature type="transmembrane region" description="Helical" evidence="13">
    <location>
        <begin position="583"/>
        <end position="609"/>
    </location>
</feature>
<evidence type="ECO:0000256" key="8">
    <source>
        <dbReference type="ARBA" id="ARBA00023136"/>
    </source>
</evidence>
<dbReference type="SUPFAM" id="SSF53822">
    <property type="entry name" value="Periplasmic binding protein-like I"/>
    <property type="match status" value="1"/>
</dbReference>
<dbReference type="InterPro" id="IPR001828">
    <property type="entry name" value="ANF_lig-bd_rcpt"/>
</dbReference>
<evidence type="ECO:0000256" key="11">
    <source>
        <dbReference type="ARBA" id="ARBA00023180"/>
    </source>
</evidence>
<dbReference type="InterPro" id="IPR011500">
    <property type="entry name" value="GPCR_3_9-Cys_dom"/>
</dbReference>
<evidence type="ECO:0000256" key="12">
    <source>
        <dbReference type="ARBA" id="ARBA00023224"/>
    </source>
</evidence>
<dbReference type="Pfam" id="PF07562">
    <property type="entry name" value="NCD3G"/>
    <property type="match status" value="1"/>
</dbReference>
<keyword evidence="10" id="KW-0675">Receptor</keyword>
<keyword evidence="11" id="KW-0325">Glycoprotein</keyword>
<dbReference type="OMA" id="MPCGDIR"/>
<dbReference type="InParanoid" id="A0A1S3J784"/>
<dbReference type="GO" id="GO:0004930">
    <property type="term" value="F:G protein-coupled receptor activity"/>
    <property type="evidence" value="ECO:0007669"/>
    <property type="project" value="UniProtKB-KW"/>
</dbReference>
<dbReference type="InterPro" id="IPR050726">
    <property type="entry name" value="mGluR"/>
</dbReference>
<dbReference type="Pfam" id="PF01094">
    <property type="entry name" value="ANF_receptor"/>
    <property type="match status" value="1"/>
</dbReference>
<evidence type="ECO:0000256" key="10">
    <source>
        <dbReference type="ARBA" id="ARBA00023170"/>
    </source>
</evidence>
<dbReference type="Proteomes" id="UP000085678">
    <property type="component" value="Unplaced"/>
</dbReference>
<evidence type="ECO:0000259" key="15">
    <source>
        <dbReference type="PROSITE" id="PS50259"/>
    </source>
</evidence>
<dbReference type="AlphaFoldDB" id="A0A1S3J784"/>
<gene>
    <name evidence="17" type="primary">LOC106170810</name>
</gene>
<evidence type="ECO:0000256" key="6">
    <source>
        <dbReference type="ARBA" id="ARBA00022989"/>
    </source>
</evidence>
<evidence type="ECO:0000256" key="2">
    <source>
        <dbReference type="ARBA" id="ARBA00007242"/>
    </source>
</evidence>
<evidence type="ECO:0000256" key="7">
    <source>
        <dbReference type="ARBA" id="ARBA00023040"/>
    </source>
</evidence>
<dbReference type="InterPro" id="IPR017978">
    <property type="entry name" value="GPCR_3_C"/>
</dbReference>
<dbReference type="Pfam" id="PF00003">
    <property type="entry name" value="7tm_3"/>
    <property type="match status" value="1"/>
</dbReference>
<keyword evidence="16" id="KW-1185">Reference proteome</keyword>
<sequence>MSTNKVLLVGHVLHWCILVLTTTVHTSGIGESGGHSRNEGEKKLKLPGDIIFGGLFPMHEKGPVGKNCGKVKEEKGIQRMEAMLYAVDKINNDDSILPNITLGVHILDTCSRDSYALEQSMDFIRAQFNNFDEGNYQCKDGRLRKYVKSRPVAGVIGAASSSVSVMVANILRLFKIPQISYASTSEELSDKSRFEYFSRVVPPDTFQAQAMVDIAKALGWTYISTVADEGNYGEKGIAEFEELAKNEGLCIAQSLKIPRDPSKDLFETTITDLAKKPNAKGVVMFVNEDNCKSLLRATIDLNKTGDFYWLASDSWGAKIHPVEGQEEAAEGAITILPKRKVLTEFDDYFKRLNASHSQLNPWFAEFWEQHFECRLNDSKTGKNCSEKRLGVDDHYEQEGLVQFVVDAVYALAYALQSLHNDTCSSPGLCKEMRPTDGATVLSYIRNVSFNGSAGTTVRFSKSGDGQGRYNIFQYQLTNSGEHQYIPIGEWTDRLKLDMSKTHWRYDNDTFWLPRSVCSEPCGIGQAKNVKGEPCCWLCIPCSEYEILYDESTCISCANGTMPNHNKTACEALPIQHMLWNSPWAIVPAAVASFGIISTLFVIVTFIRYNATPVIMASGRELCYVLLCGLFMCYVMTFVLISKPSAFSCALMRLGIGLSLSICFSALFTKTNRISRIFNRGVKGLAKRPSYTSPKSQLVICGCLISVQLIGASVWLILDIPNTTRAYPNRETVILRCEASELALVLSLLYNMLLITLCTVYAFKTRKIPENFNEAKYIAFTMYSTCIVWSAFIPIYFGTNQDFKIQITTLCMCLSISATAALGCLFAPKVYIVLFQPHKNVRQTNSTMMNSASSKSIRPFFGKSGTVGSSLGNHNDVSVGVAQNFNSTKSNDTRLSDISLDLNSDVFDEAEPNSDPPE</sequence>
<dbReference type="Gene3D" id="2.10.50.30">
    <property type="entry name" value="GPCR, family 3, nine cysteines domain"/>
    <property type="match status" value="1"/>
</dbReference>
<keyword evidence="3" id="KW-1003">Cell membrane</keyword>
<dbReference type="GO" id="GO:0005886">
    <property type="term" value="C:plasma membrane"/>
    <property type="evidence" value="ECO:0007669"/>
    <property type="project" value="UniProtKB-SubCell"/>
</dbReference>
<name>A0A1S3J784_LINAN</name>
<evidence type="ECO:0000256" key="5">
    <source>
        <dbReference type="ARBA" id="ARBA00022729"/>
    </source>
</evidence>
<dbReference type="STRING" id="7574.A0A1S3J784"/>
<keyword evidence="5 14" id="KW-0732">Signal</keyword>
<evidence type="ECO:0000313" key="16">
    <source>
        <dbReference type="Proteomes" id="UP000085678"/>
    </source>
</evidence>
<evidence type="ECO:0000256" key="3">
    <source>
        <dbReference type="ARBA" id="ARBA00022475"/>
    </source>
</evidence>
<dbReference type="PROSITE" id="PS00979">
    <property type="entry name" value="G_PROTEIN_RECEP_F3_1"/>
    <property type="match status" value="1"/>
</dbReference>
<accession>A0A1S3J784</accession>
<keyword evidence="12" id="KW-0807">Transducer</keyword>
<feature type="signal peptide" evidence="14">
    <location>
        <begin position="1"/>
        <end position="28"/>
    </location>
</feature>
<evidence type="ECO:0000256" key="14">
    <source>
        <dbReference type="SAM" id="SignalP"/>
    </source>
</evidence>
<proteinExistence type="inferred from homology"/>
<keyword evidence="4 13" id="KW-0812">Transmembrane</keyword>
<feature type="transmembrane region" description="Helical" evidence="13">
    <location>
        <begin position="774"/>
        <end position="796"/>
    </location>
</feature>
<dbReference type="KEGG" id="lak:106170810"/>
<feature type="transmembrane region" description="Helical" evidence="13">
    <location>
        <begin position="802"/>
        <end position="826"/>
    </location>
</feature>
<dbReference type="InterPro" id="IPR017979">
    <property type="entry name" value="GPCR_3_CS"/>
</dbReference>
<dbReference type="PRINTS" id="PR00248">
    <property type="entry name" value="GPCRMGR"/>
</dbReference>
<dbReference type="InterPro" id="IPR000162">
    <property type="entry name" value="GPCR_3_mtglu_rcpt"/>
</dbReference>
<reference evidence="17" key="1">
    <citation type="submission" date="2025-08" db="UniProtKB">
        <authorList>
            <consortium name="RefSeq"/>
        </authorList>
    </citation>
    <scope>IDENTIFICATION</scope>
    <source>
        <tissue evidence="17">Gonads</tissue>
    </source>
</reference>
<dbReference type="GeneID" id="106170810"/>
<feature type="chain" id="PRO_5010342614" evidence="14">
    <location>
        <begin position="29"/>
        <end position="917"/>
    </location>
</feature>
<feature type="transmembrane region" description="Helical" evidence="13">
    <location>
        <begin position="697"/>
        <end position="717"/>
    </location>
</feature>
<keyword evidence="9" id="KW-1015">Disulfide bond</keyword>
<comment type="subcellular location">
    <subcellularLocation>
        <location evidence="1">Cell membrane</location>
        <topology evidence="1">Multi-pass membrane protein</topology>
    </subcellularLocation>
</comment>
<dbReference type="RefSeq" id="XP_013406260.1">
    <property type="nucleotide sequence ID" value="XM_013550806.2"/>
</dbReference>
<evidence type="ECO:0000256" key="4">
    <source>
        <dbReference type="ARBA" id="ARBA00022692"/>
    </source>
</evidence>
<dbReference type="OrthoDB" id="425344at2759"/>
<evidence type="ECO:0000313" key="17">
    <source>
        <dbReference type="RefSeq" id="XP_013406260.1"/>
    </source>
</evidence>
<dbReference type="FunFam" id="3.40.50.2300:FF:000009">
    <property type="entry name" value="Glutamate receptor, metabotropic 4"/>
    <property type="match status" value="1"/>
</dbReference>
<dbReference type="PANTHER" id="PTHR24060">
    <property type="entry name" value="METABOTROPIC GLUTAMATE RECEPTOR"/>
    <property type="match status" value="1"/>
</dbReference>
<feature type="transmembrane region" description="Helical" evidence="13">
    <location>
        <begin position="621"/>
        <end position="640"/>
    </location>
</feature>
<dbReference type="InterPro" id="IPR000337">
    <property type="entry name" value="GPCR_3"/>
</dbReference>
<feature type="domain" description="G-protein coupled receptors family 3 profile" evidence="15">
    <location>
        <begin position="583"/>
        <end position="848"/>
    </location>
</feature>
<dbReference type="Gene3D" id="3.40.50.2300">
    <property type="match status" value="2"/>
</dbReference>
<keyword evidence="8 13" id="KW-0472">Membrane</keyword>
<feature type="transmembrane region" description="Helical" evidence="13">
    <location>
        <begin position="741"/>
        <end position="762"/>
    </location>
</feature>